<organism evidence="1 2">
    <name type="scientific">Pseudoalteromonas luteoviolacea NCIMB 1942</name>
    <dbReference type="NCBI Taxonomy" id="1365253"/>
    <lineage>
        <taxon>Bacteria</taxon>
        <taxon>Pseudomonadati</taxon>
        <taxon>Pseudomonadota</taxon>
        <taxon>Gammaproteobacteria</taxon>
        <taxon>Alteromonadales</taxon>
        <taxon>Pseudoalteromonadaceae</taxon>
        <taxon>Pseudoalteromonas</taxon>
    </lineage>
</organism>
<evidence type="ECO:0000313" key="2">
    <source>
        <dbReference type="Proteomes" id="UP000076587"/>
    </source>
</evidence>
<dbReference type="AlphaFoldDB" id="A0A167DIB7"/>
<dbReference type="OrthoDB" id="6310424at2"/>
<reference evidence="1 2" key="1">
    <citation type="submission" date="2013-07" db="EMBL/GenBank/DDBJ databases">
        <title>Comparative Genomic and Metabolomic Analysis of Twelve Strains of Pseudoalteromonas luteoviolacea.</title>
        <authorList>
            <person name="Vynne N.G."/>
            <person name="Mansson M."/>
            <person name="Gram L."/>
        </authorList>
    </citation>
    <scope>NUCLEOTIDE SEQUENCE [LARGE SCALE GENOMIC DNA]</scope>
    <source>
        <strain evidence="1 2">NCIMB 1942</strain>
    </source>
</reference>
<dbReference type="RefSeq" id="WP_063376439.1">
    <property type="nucleotide sequence ID" value="NZ_AUXT01000143.1"/>
</dbReference>
<proteinExistence type="predicted"/>
<dbReference type="Proteomes" id="UP000076587">
    <property type="component" value="Unassembled WGS sequence"/>
</dbReference>
<evidence type="ECO:0000313" key="1">
    <source>
        <dbReference type="EMBL" id="KZN48874.1"/>
    </source>
</evidence>
<protein>
    <submittedName>
        <fullName evidence="1">Uncharacterized protein</fullName>
    </submittedName>
</protein>
<gene>
    <name evidence="1" type="ORF">N482_06985</name>
</gene>
<accession>A0A167DIB7</accession>
<dbReference type="PATRIC" id="fig|1365253.3.peg.1648"/>
<comment type="caution">
    <text evidence="1">The sequence shown here is derived from an EMBL/GenBank/DDBJ whole genome shotgun (WGS) entry which is preliminary data.</text>
</comment>
<name>A0A167DIB7_9GAMM</name>
<dbReference type="EMBL" id="AUXT01000143">
    <property type="protein sequence ID" value="KZN48874.1"/>
    <property type="molecule type" value="Genomic_DNA"/>
</dbReference>
<sequence length="128" mass="14161">MKEKPTTSICFYIIALSFVPLVACEGNQGQQGASQKPEAKSDETEVSNLMLTVAKYVVGACVESGYPTLKDSQNYSQQELKACMRNQSHRYNPDTLASDTKLSWRIKVKGREIQCTCAGYVKDLSPSK</sequence>